<evidence type="ECO:0000313" key="13">
    <source>
        <dbReference type="EMBL" id="THF54990.1"/>
    </source>
</evidence>
<comment type="subcellular location">
    <subcellularLocation>
        <location evidence="1 9">Cell inner membrane</location>
        <topology evidence="1 9">Single-pass membrane protein</topology>
    </subcellularLocation>
</comment>
<evidence type="ECO:0000256" key="3">
    <source>
        <dbReference type="ARBA" id="ARBA00022448"/>
    </source>
</evidence>
<evidence type="ECO:0000259" key="11">
    <source>
        <dbReference type="Pfam" id="PF25994"/>
    </source>
</evidence>
<dbReference type="Gene3D" id="2.40.50.100">
    <property type="match status" value="1"/>
</dbReference>
<keyword evidence="5 9" id="KW-0997">Cell inner membrane</keyword>
<evidence type="ECO:0000256" key="9">
    <source>
        <dbReference type="RuleBase" id="RU365093"/>
    </source>
</evidence>
<name>A0A4V3W9F4_9RHOO</name>
<dbReference type="Gene3D" id="2.40.30.170">
    <property type="match status" value="1"/>
</dbReference>
<comment type="similarity">
    <text evidence="2 9">Belongs to the membrane fusion protein (MFP) (TC 8.A.1) family.</text>
</comment>
<dbReference type="Gene3D" id="1.10.287.470">
    <property type="entry name" value="Helix hairpin bin"/>
    <property type="match status" value="1"/>
</dbReference>
<dbReference type="Proteomes" id="UP000307956">
    <property type="component" value="Unassembled WGS sequence"/>
</dbReference>
<dbReference type="Pfam" id="PF25994">
    <property type="entry name" value="HH_AprE"/>
    <property type="match status" value="1"/>
</dbReference>
<dbReference type="InterPro" id="IPR058982">
    <property type="entry name" value="Beta-barrel_AprE"/>
</dbReference>
<comment type="caution">
    <text evidence="13">The sequence shown here is derived from an EMBL/GenBank/DDBJ whole genome shotgun (WGS) entry which is preliminary data.</text>
</comment>
<dbReference type="NCBIfam" id="TIGR01843">
    <property type="entry name" value="type_I_hlyD"/>
    <property type="match status" value="1"/>
</dbReference>
<evidence type="ECO:0000256" key="5">
    <source>
        <dbReference type="ARBA" id="ARBA00022519"/>
    </source>
</evidence>
<dbReference type="InterPro" id="IPR010129">
    <property type="entry name" value="T1SS_HlyD"/>
</dbReference>
<dbReference type="EMBL" id="SSOD01000027">
    <property type="protein sequence ID" value="THF54990.1"/>
    <property type="molecule type" value="Genomic_DNA"/>
</dbReference>
<dbReference type="GO" id="GO:0009306">
    <property type="term" value="P:protein secretion"/>
    <property type="evidence" value="ECO:0007669"/>
    <property type="project" value="InterPro"/>
</dbReference>
<keyword evidence="7 9" id="KW-1133">Transmembrane helix</keyword>
<dbReference type="InterPro" id="IPR006144">
    <property type="entry name" value="Secretion_HlyD_CS"/>
</dbReference>
<keyword evidence="4 9" id="KW-1003">Cell membrane</keyword>
<evidence type="ECO:0000256" key="6">
    <source>
        <dbReference type="ARBA" id="ARBA00022692"/>
    </source>
</evidence>
<feature type="domain" description="AprE-like long alpha-helical hairpin" evidence="11">
    <location>
        <begin position="140"/>
        <end position="321"/>
    </location>
</feature>
<dbReference type="RefSeq" id="WP_136387031.1">
    <property type="nucleotide sequence ID" value="NZ_SSOD01000027.1"/>
</dbReference>
<keyword evidence="8 9" id="KW-0472">Membrane</keyword>
<feature type="coiled-coil region" evidence="10">
    <location>
        <begin position="199"/>
        <end position="292"/>
    </location>
</feature>
<evidence type="ECO:0000256" key="4">
    <source>
        <dbReference type="ARBA" id="ARBA00022475"/>
    </source>
</evidence>
<feature type="transmembrane region" description="Helical" evidence="9">
    <location>
        <begin position="64"/>
        <end position="82"/>
    </location>
</feature>
<sequence length="472" mass="52223">MNAPVQHRLFEGIGRLSDRLSGRSRPFLDRFFARILPPPPEENLDWAGDADWARLQQEPLHARALLRIALGLVAVLLVWAALAEVDEVTRGEGKVIPSLQLQIVQSVDGGVVEEILVREGQEVSAGDLLLRIDPTRFVSSLLENRAQYLSLQAKAARLNALTRGEDLAMPQEVLSDSPEIAEHERGLYLSSREGLDAQLSIARDQLTQRQQELNEARSRREQAARSYDLVQQELQVTRPLMQSGAVSEVELLRLERDVARLRGERDQAGSQISRIQAAIAEATGKIEEVELNVRNQWRNELSETMSKLASLVESSRGLADRVKHAEVRAPVHGTVSRLLVSTVGGVVQPGKEVVEIVPLDDTLILEARIQPQDIAFLRPRQEAIVKFTAYDFAIYGGLDATVEHIGADTVTDDKGNAFYVVRVRTRETGLGEGLPIIPGMVAQVDILTGKKSILSYLLKPVLRAKANALTER</sequence>
<feature type="domain" description="AprE-like beta-barrel" evidence="12">
    <location>
        <begin position="363"/>
        <end position="449"/>
    </location>
</feature>
<evidence type="ECO:0000256" key="2">
    <source>
        <dbReference type="ARBA" id="ARBA00009477"/>
    </source>
</evidence>
<dbReference type="InterPro" id="IPR050739">
    <property type="entry name" value="MFP"/>
</dbReference>
<dbReference type="PANTHER" id="PTHR30386:SF26">
    <property type="entry name" value="TRANSPORT PROTEIN COMB"/>
    <property type="match status" value="1"/>
</dbReference>
<dbReference type="InterPro" id="IPR058781">
    <property type="entry name" value="HH_AprE-like"/>
</dbReference>
<evidence type="ECO:0000256" key="1">
    <source>
        <dbReference type="ARBA" id="ARBA00004377"/>
    </source>
</evidence>
<evidence type="ECO:0000256" key="7">
    <source>
        <dbReference type="ARBA" id="ARBA00022989"/>
    </source>
</evidence>
<reference evidence="13 14" key="1">
    <citation type="submission" date="2019-04" db="EMBL/GenBank/DDBJ databases">
        <title>Azoarcus rhizosphaerae sp. nov. isolated from rhizosphere of Ficus religiosa.</title>
        <authorList>
            <person name="Lin S.-Y."/>
            <person name="Hameed A."/>
            <person name="Hsu Y.-H."/>
            <person name="Young C.-C."/>
        </authorList>
    </citation>
    <scope>NUCLEOTIDE SEQUENCE [LARGE SCALE GENOMIC DNA]</scope>
    <source>
        <strain evidence="13 14">CC-YHH848</strain>
    </source>
</reference>
<gene>
    <name evidence="13" type="ORF">E6O51_21230</name>
</gene>
<evidence type="ECO:0000313" key="14">
    <source>
        <dbReference type="Proteomes" id="UP000307956"/>
    </source>
</evidence>
<evidence type="ECO:0000256" key="10">
    <source>
        <dbReference type="SAM" id="Coils"/>
    </source>
</evidence>
<proteinExistence type="inferred from homology"/>
<keyword evidence="3 9" id="KW-0813">Transport</keyword>
<keyword evidence="6 9" id="KW-0812">Transmembrane</keyword>
<dbReference type="AlphaFoldDB" id="A0A4V3W9F4"/>
<evidence type="ECO:0000259" key="12">
    <source>
        <dbReference type="Pfam" id="PF26002"/>
    </source>
</evidence>
<dbReference type="PRINTS" id="PR01490">
    <property type="entry name" value="RTXTOXIND"/>
</dbReference>
<dbReference type="GO" id="GO:0005886">
    <property type="term" value="C:plasma membrane"/>
    <property type="evidence" value="ECO:0007669"/>
    <property type="project" value="UniProtKB-SubCell"/>
</dbReference>
<dbReference type="PROSITE" id="PS00543">
    <property type="entry name" value="HLYD_FAMILY"/>
    <property type="match status" value="1"/>
</dbReference>
<protein>
    <recommendedName>
        <fullName evidence="9">Membrane fusion protein (MFP) family protein</fullName>
    </recommendedName>
</protein>
<organism evidence="13 14">
    <name type="scientific">Pseudothauera rhizosphaerae</name>
    <dbReference type="NCBI Taxonomy" id="2565932"/>
    <lineage>
        <taxon>Bacteria</taxon>
        <taxon>Pseudomonadati</taxon>
        <taxon>Pseudomonadota</taxon>
        <taxon>Betaproteobacteria</taxon>
        <taxon>Rhodocyclales</taxon>
        <taxon>Zoogloeaceae</taxon>
        <taxon>Pseudothauera</taxon>
    </lineage>
</organism>
<dbReference type="OrthoDB" id="9775513at2"/>
<evidence type="ECO:0000256" key="8">
    <source>
        <dbReference type="ARBA" id="ARBA00023136"/>
    </source>
</evidence>
<keyword evidence="14" id="KW-1185">Reference proteome</keyword>
<dbReference type="SUPFAM" id="SSF111369">
    <property type="entry name" value="HlyD-like secretion proteins"/>
    <property type="match status" value="1"/>
</dbReference>
<dbReference type="PANTHER" id="PTHR30386">
    <property type="entry name" value="MEMBRANE FUSION SUBUNIT OF EMRAB-TOLC MULTIDRUG EFFLUX PUMP"/>
    <property type="match status" value="1"/>
</dbReference>
<dbReference type="Pfam" id="PF26002">
    <property type="entry name" value="Beta-barrel_AprE"/>
    <property type="match status" value="1"/>
</dbReference>
<keyword evidence="10" id="KW-0175">Coiled coil</keyword>
<accession>A0A4V3W9F4</accession>